<dbReference type="Proteomes" id="UP000094526">
    <property type="component" value="Unassembled WGS sequence"/>
</dbReference>
<keyword evidence="3" id="KW-1185">Reference proteome</keyword>
<feature type="region of interest" description="Disordered" evidence="1">
    <location>
        <begin position="1"/>
        <end position="56"/>
    </location>
</feature>
<accession>A0A1C1CX90</accession>
<name>A0A1C1CX90_9EURO</name>
<organism evidence="2 3">
    <name type="scientific">Cladophialophora carrionii</name>
    <dbReference type="NCBI Taxonomy" id="86049"/>
    <lineage>
        <taxon>Eukaryota</taxon>
        <taxon>Fungi</taxon>
        <taxon>Dikarya</taxon>
        <taxon>Ascomycota</taxon>
        <taxon>Pezizomycotina</taxon>
        <taxon>Eurotiomycetes</taxon>
        <taxon>Chaetothyriomycetidae</taxon>
        <taxon>Chaetothyriales</taxon>
        <taxon>Herpotrichiellaceae</taxon>
        <taxon>Cladophialophora</taxon>
    </lineage>
</organism>
<sequence>MREKAKTRKRRRGSEDEEAKTRKRRRGSEDEEAKTRKRRRGSEDEEAKTRKDSSELILSFTPVLLTQLHSNYRIA</sequence>
<gene>
    <name evidence="2" type="ORF">CLCR_11113</name>
</gene>
<dbReference type="AlphaFoldDB" id="A0A1C1CX90"/>
<evidence type="ECO:0000313" key="2">
    <source>
        <dbReference type="EMBL" id="OCT53076.1"/>
    </source>
</evidence>
<proteinExistence type="predicted"/>
<reference evidence="3" key="1">
    <citation type="submission" date="2015-07" db="EMBL/GenBank/DDBJ databases">
        <authorList>
            <person name="Teixeira M.M."/>
            <person name="Souza R.C."/>
            <person name="Almeida L.G."/>
            <person name="Vicente V.A."/>
            <person name="de Hoog S."/>
            <person name="Bocca A.L."/>
            <person name="de Almeida S.R."/>
            <person name="Vasconcelos A.T."/>
            <person name="Felipe M.S."/>
        </authorList>
    </citation>
    <scope>NUCLEOTIDE SEQUENCE [LARGE SCALE GENOMIC DNA]</scope>
    <source>
        <strain evidence="3">KSF</strain>
    </source>
</reference>
<comment type="caution">
    <text evidence="2">The sequence shown here is derived from an EMBL/GenBank/DDBJ whole genome shotgun (WGS) entry which is preliminary data.</text>
</comment>
<dbReference type="VEuPathDB" id="FungiDB:CLCR_11113"/>
<dbReference type="EMBL" id="LGRB01000008">
    <property type="protein sequence ID" value="OCT53076.1"/>
    <property type="molecule type" value="Genomic_DNA"/>
</dbReference>
<evidence type="ECO:0000313" key="3">
    <source>
        <dbReference type="Proteomes" id="UP000094526"/>
    </source>
</evidence>
<feature type="compositionally biased region" description="Basic residues" evidence="1">
    <location>
        <begin position="1"/>
        <end position="12"/>
    </location>
</feature>
<protein>
    <submittedName>
        <fullName evidence="2">Uncharacterized protein</fullName>
    </submittedName>
</protein>
<evidence type="ECO:0000256" key="1">
    <source>
        <dbReference type="SAM" id="MobiDB-lite"/>
    </source>
</evidence>